<dbReference type="Proteomes" id="UP001187682">
    <property type="component" value="Unassembled WGS sequence"/>
</dbReference>
<dbReference type="PANTHER" id="PTHR34365:SF7">
    <property type="entry name" value="GLYCINE-RICH DOMAIN-CONTAINING PROTEIN 1"/>
    <property type="match status" value="1"/>
</dbReference>
<evidence type="ECO:0000313" key="2">
    <source>
        <dbReference type="EMBL" id="SPO00748.1"/>
    </source>
</evidence>
<feature type="region of interest" description="Disordered" evidence="1">
    <location>
        <begin position="1"/>
        <end position="85"/>
    </location>
</feature>
<evidence type="ECO:0000313" key="3">
    <source>
        <dbReference type="Proteomes" id="UP001187682"/>
    </source>
</evidence>
<gene>
    <name evidence="2" type="ORF">DNG_03496</name>
</gene>
<protein>
    <submittedName>
        <fullName evidence="2">Related to large-conductance mechanosensitive channel</fullName>
    </submittedName>
</protein>
<dbReference type="EMBL" id="ONZQ02000004">
    <property type="protein sequence ID" value="SPO00748.1"/>
    <property type="molecule type" value="Genomic_DNA"/>
</dbReference>
<feature type="compositionally biased region" description="Basic and acidic residues" evidence="1">
    <location>
        <begin position="1"/>
        <end position="12"/>
    </location>
</feature>
<comment type="caution">
    <text evidence="2">The sequence shown here is derived from an EMBL/GenBank/DDBJ whole genome shotgun (WGS) entry which is preliminary data.</text>
</comment>
<evidence type="ECO:0000256" key="1">
    <source>
        <dbReference type="SAM" id="MobiDB-lite"/>
    </source>
</evidence>
<organism evidence="2 3">
    <name type="scientific">Cephalotrichum gorgonifer</name>
    <dbReference type="NCBI Taxonomy" id="2041049"/>
    <lineage>
        <taxon>Eukaryota</taxon>
        <taxon>Fungi</taxon>
        <taxon>Dikarya</taxon>
        <taxon>Ascomycota</taxon>
        <taxon>Pezizomycotina</taxon>
        <taxon>Sordariomycetes</taxon>
        <taxon>Hypocreomycetidae</taxon>
        <taxon>Microascales</taxon>
        <taxon>Microascaceae</taxon>
        <taxon>Cephalotrichum</taxon>
    </lineage>
</organism>
<reference evidence="2" key="1">
    <citation type="submission" date="2018-03" db="EMBL/GenBank/DDBJ databases">
        <authorList>
            <person name="Guldener U."/>
        </authorList>
    </citation>
    <scope>NUCLEOTIDE SEQUENCE</scope>
</reference>
<accession>A0AAE8STM8</accession>
<dbReference type="PANTHER" id="PTHR34365">
    <property type="entry name" value="ENOLASE (DUF1399)"/>
    <property type="match status" value="1"/>
</dbReference>
<feature type="compositionally biased region" description="Basic and acidic residues" evidence="1">
    <location>
        <begin position="71"/>
        <end position="80"/>
    </location>
</feature>
<dbReference type="InterPro" id="IPR009836">
    <property type="entry name" value="GRDP-like"/>
</dbReference>
<proteinExistence type="predicted"/>
<dbReference type="AlphaFoldDB" id="A0AAE8STM8"/>
<dbReference type="Pfam" id="PF07173">
    <property type="entry name" value="GRDP-like"/>
    <property type="match status" value="1"/>
</dbReference>
<keyword evidence="3" id="KW-1185">Reference proteome</keyword>
<sequence length="793" mass="87254">MGSIRDDSRPDQDPPAWSAATGSGSGSGSNAGPAAGDLHEDHPPAYDDALPPYSETAGGTTASSAAIAAAKETEKKKAPPPDDDDITAAFSALKLSNEALGLPRPETCLAHLKLLYALRRLREDVGYSDGLWGIRDPDQNSKAAEATEEAMSRLREKRWAVYLARAVDRYEAWWVTLGGRELTMGDLETRDTVEYEKFTDGRPADGMVWDENMLVPLDVLMVWHTHMLNPRAYLEDCIRFGRRALWLGGIPWATVNDAIDTSFTYSVTAAARSRWELATGLPWENTDCPMMKSIECPRCLGRFEVEWTSWGQRGTAPAIEEDYTSGHGYGDGNFAATCPVEGCWYRMKKDTLYVSKWVRDVRKLYSESVPMPGTVLSLPKGIPLVGDSKTDGHHAFPNRLLRTPNAARFLDFFKEKEPATLKRVRDVMTGIVKNDLAAMKDPIEMVKGKGGMVFLPHLSRMAVRVMMSRYDGNHSILALDLVAAVSRQTVFIDKMVKLDWLHSPAATSTMTRLITKYTRFLDIMTLYPKEMMVPTLDVDLAWHTAQLTPSTYLKYTVSRSKKFIDHNDKVEESVLRGGYDRTSKMYQKMFGEVYSECTCWYCETVRARDSTLFGLSSHDKVVDAFHSSGAAQRCPPDNSAHVSAHSSVNIAKIAAMVRAEARYRANLTTEFERARKRAAKKGREIESEKEYYDHWGQRYSMFGPWVAPLHFYQPLYDGGCPGAVEGTGACVGRTCAGGLGKGVCGGPGGCGACGTDGGGIAGGYSGSTGSPGAVDGYWQVITSAEHTSVVPAI</sequence>
<name>A0AAE8STM8_9PEZI</name>
<feature type="compositionally biased region" description="Low complexity" evidence="1">
    <location>
        <begin position="54"/>
        <end position="70"/>
    </location>
</feature>